<evidence type="ECO:0000256" key="4">
    <source>
        <dbReference type="ARBA" id="ARBA00012483"/>
    </source>
</evidence>
<evidence type="ECO:0000256" key="13">
    <source>
        <dbReference type="SAM" id="MobiDB-lite"/>
    </source>
</evidence>
<evidence type="ECO:0000256" key="9">
    <source>
        <dbReference type="ARBA" id="ARBA00022771"/>
    </source>
</evidence>
<comment type="caution">
    <text evidence="15">The sequence shown here is derived from an EMBL/GenBank/DDBJ whole genome shotgun (WGS) entry which is preliminary data.</text>
</comment>
<dbReference type="OMA" id="AHEHTLH"/>
<dbReference type="InterPro" id="IPR001841">
    <property type="entry name" value="Znf_RING"/>
</dbReference>
<dbReference type="PROSITE" id="PS50089">
    <property type="entry name" value="ZF_RING_2"/>
    <property type="match status" value="1"/>
</dbReference>
<keyword evidence="5" id="KW-0963">Cytoplasm</keyword>
<dbReference type="SUPFAM" id="SSF57850">
    <property type="entry name" value="RING/U-box"/>
    <property type="match status" value="1"/>
</dbReference>
<evidence type="ECO:0000256" key="1">
    <source>
        <dbReference type="ARBA" id="ARBA00000900"/>
    </source>
</evidence>
<dbReference type="HOGENOM" id="CLU_008515_0_0_1"/>
<dbReference type="PANTHER" id="PTHR22938">
    <property type="entry name" value="ZINC FINGER PROTEIN 598"/>
    <property type="match status" value="1"/>
</dbReference>
<dbReference type="Proteomes" id="UP000006174">
    <property type="component" value="Unassembled WGS sequence"/>
</dbReference>
<dbReference type="eggNOG" id="KOG2231">
    <property type="taxonomic scope" value="Eukaryota"/>
</dbReference>
<feature type="domain" description="RING-type" evidence="14">
    <location>
        <begin position="69"/>
        <end position="109"/>
    </location>
</feature>
<evidence type="ECO:0000256" key="2">
    <source>
        <dbReference type="ARBA" id="ARBA00004496"/>
    </source>
</evidence>
<feature type="region of interest" description="Disordered" evidence="13">
    <location>
        <begin position="1"/>
        <end position="63"/>
    </location>
</feature>
<dbReference type="GO" id="GO:0005737">
    <property type="term" value="C:cytoplasm"/>
    <property type="evidence" value="ECO:0007669"/>
    <property type="project" value="UniProtKB-SubCell"/>
</dbReference>
<evidence type="ECO:0000313" key="16">
    <source>
        <dbReference type="Proteomes" id="UP000006174"/>
    </source>
</evidence>
<keyword evidence="16" id="KW-1185">Reference proteome</keyword>
<evidence type="ECO:0000256" key="10">
    <source>
        <dbReference type="ARBA" id="ARBA00022833"/>
    </source>
</evidence>
<feature type="compositionally biased region" description="Pro residues" evidence="13">
    <location>
        <begin position="1"/>
        <end position="11"/>
    </location>
</feature>
<dbReference type="STRING" id="1128400.I2FTN0"/>
<dbReference type="InterPro" id="IPR013087">
    <property type="entry name" value="Znf_C2H2_type"/>
</dbReference>
<feature type="region of interest" description="Disordered" evidence="13">
    <location>
        <begin position="690"/>
        <end position="733"/>
    </location>
</feature>
<dbReference type="GO" id="GO:0061630">
    <property type="term" value="F:ubiquitin protein ligase activity"/>
    <property type="evidence" value="ECO:0007669"/>
    <property type="project" value="UniProtKB-EC"/>
</dbReference>
<keyword evidence="8" id="KW-0479">Metal-binding</keyword>
<gene>
    <name evidence="15" type="ORF">UHOR_07859</name>
</gene>
<comment type="catalytic activity">
    <reaction evidence="1">
        <text>S-ubiquitinyl-[E2 ubiquitin-conjugating enzyme]-L-cysteine + [acceptor protein]-L-lysine = [E2 ubiquitin-conjugating enzyme]-L-cysteine + N(6)-ubiquitinyl-[acceptor protein]-L-lysine.</text>
        <dbReference type="EC" id="2.3.2.27"/>
    </reaction>
</comment>
<dbReference type="EC" id="2.3.2.27" evidence="4"/>
<proteinExistence type="inferred from homology"/>
<dbReference type="InterPro" id="IPR057634">
    <property type="entry name" value="PAH_ZNF598/HEL2"/>
</dbReference>
<feature type="region of interest" description="Disordered" evidence="13">
    <location>
        <begin position="533"/>
        <end position="555"/>
    </location>
</feature>
<dbReference type="GO" id="GO:0072344">
    <property type="term" value="P:rescue of stalled ribosome"/>
    <property type="evidence" value="ECO:0007669"/>
    <property type="project" value="InterPro"/>
</dbReference>
<keyword evidence="6" id="KW-0597">Phosphoprotein</keyword>
<keyword evidence="10" id="KW-0862">Zinc</keyword>
<dbReference type="InterPro" id="IPR056437">
    <property type="entry name" value="Znf-C2H2_ZNF598/HEL2"/>
</dbReference>
<evidence type="ECO:0000256" key="5">
    <source>
        <dbReference type="ARBA" id="ARBA00022490"/>
    </source>
</evidence>
<feature type="compositionally biased region" description="Polar residues" evidence="13">
    <location>
        <begin position="692"/>
        <end position="706"/>
    </location>
</feature>
<comment type="similarity">
    <text evidence="11">Belongs to the ZNF598/HEL2 family.</text>
</comment>
<feature type="compositionally biased region" description="Polar residues" evidence="13">
    <location>
        <begin position="648"/>
        <end position="666"/>
    </location>
</feature>
<organism evidence="15 16">
    <name type="scientific">Ustilago hordei</name>
    <name type="common">Barley covered smut fungus</name>
    <dbReference type="NCBI Taxonomy" id="120017"/>
    <lineage>
        <taxon>Eukaryota</taxon>
        <taxon>Fungi</taxon>
        <taxon>Dikarya</taxon>
        <taxon>Basidiomycota</taxon>
        <taxon>Ustilaginomycotina</taxon>
        <taxon>Ustilaginomycetes</taxon>
        <taxon>Ustilaginales</taxon>
        <taxon>Ustilaginaceae</taxon>
        <taxon>Ustilago</taxon>
    </lineage>
</organism>
<name>I2FTN0_USTHO</name>
<evidence type="ECO:0000256" key="7">
    <source>
        <dbReference type="ARBA" id="ARBA00022679"/>
    </source>
</evidence>
<dbReference type="InterPro" id="IPR041888">
    <property type="entry name" value="RING-HC_ZNF598/HEL2"/>
</dbReference>
<comment type="pathway">
    <text evidence="3">Protein modification; protein ubiquitination.</text>
</comment>
<sequence length="733" mass="79300">MRTAQQPPPLPAGGSNMSGAAGRRANFGASLTTTPADEDQASSSQPTTPTRTQDNNDDDHQTPPEAETCFICADPIRLYSVTPCDHRTCHICALRLLVLYKKDECTFCKSKISRLIFTSSPSKPFSSFAPTSIPYSDKKLPISFETKDALQETVLLLRFNCPHPDCHIACAGWKVYKSHVKREHNRLLCQLCITHKHIFAHEHTLHTQQSLAAHQKAEHRLCQYDSSWFYSDDELFSHMRHRHEQCHICKSRGGEQERWKYYRDYDMLEKHFKSQHWLCEHSQCLAKKFIVFETELDFKAHQVQEHANQLTTRQRREAIRIDANFAFHDGPAHQSCRAAVLPSRANAAAAASRADPGPSEPRDLLPLSTLASRTHLPGASPANHASRPAILPCNLTSHSTAQPICPDPPPTPTDSRSTQEKHQAYMNKVSTALSASQSRITSFRHAVRLFKNGESSPRDLLSTLYSLVGGEMDDCAPLVDGLLDLLDDKDKSRALSQAWHLYRLERTQFPSLSHAGTSTPTIGLIPGSSYAGASNRRGGGANPIPSIKNPSTGSTSIPGSLAHTIAHSAASRACAPLTKWNAASASVASGTASGSSTPKPFVAKVHSNSSLARTADMDPSCAFPCLPTNAAKASINAHKKALFAARKSPSTSAVGTPSAGSGASTPCTPPPVPGARDRLANLNAVNGALAASQQHPAASANGSQPDPDTPGARKKKGKGKGVQVLTFGGVHRR</sequence>
<dbReference type="GO" id="GO:0008270">
    <property type="term" value="F:zinc ion binding"/>
    <property type="evidence" value="ECO:0007669"/>
    <property type="project" value="UniProtKB-KW"/>
</dbReference>
<feature type="compositionally biased region" description="Low complexity" evidence="13">
    <location>
        <begin position="42"/>
        <end position="53"/>
    </location>
</feature>
<dbReference type="Pfam" id="PF25447">
    <property type="entry name" value="RING_ZNF598"/>
    <property type="match status" value="1"/>
</dbReference>
<dbReference type="Gene3D" id="3.30.40.10">
    <property type="entry name" value="Zinc/RING finger domain, C3HC4 (zinc finger)"/>
    <property type="match status" value="1"/>
</dbReference>
<dbReference type="AlphaFoldDB" id="I2FTN0"/>
<dbReference type="CDD" id="cd16615">
    <property type="entry name" value="RING-HC_ZNF598"/>
    <property type="match status" value="1"/>
</dbReference>
<comment type="subcellular location">
    <subcellularLocation>
        <location evidence="2">Cytoplasm</location>
    </subcellularLocation>
</comment>
<evidence type="ECO:0000259" key="14">
    <source>
        <dbReference type="PROSITE" id="PS50089"/>
    </source>
</evidence>
<evidence type="ECO:0000256" key="3">
    <source>
        <dbReference type="ARBA" id="ARBA00004906"/>
    </source>
</evidence>
<protein>
    <recommendedName>
        <fullName evidence="4">RING-type E3 ubiquitin transferase</fullName>
        <ecNumber evidence="4">2.3.2.27</ecNumber>
    </recommendedName>
</protein>
<dbReference type="InterPro" id="IPR013083">
    <property type="entry name" value="Znf_RING/FYVE/PHD"/>
</dbReference>
<dbReference type="EMBL" id="CAGI01000153">
    <property type="protein sequence ID" value="CCF50273.1"/>
    <property type="molecule type" value="Genomic_DNA"/>
</dbReference>
<evidence type="ECO:0000256" key="12">
    <source>
        <dbReference type="PROSITE-ProRule" id="PRU00175"/>
    </source>
</evidence>
<dbReference type="PANTHER" id="PTHR22938:SF0">
    <property type="entry name" value="E3 UBIQUITIN-PROTEIN LIGASE ZNF598"/>
    <property type="match status" value="1"/>
</dbReference>
<feature type="region of interest" description="Disordered" evidence="13">
    <location>
        <begin position="645"/>
        <end position="676"/>
    </location>
</feature>
<feature type="region of interest" description="Disordered" evidence="13">
    <location>
        <begin position="400"/>
        <end position="422"/>
    </location>
</feature>
<dbReference type="GO" id="GO:0016567">
    <property type="term" value="P:protein ubiquitination"/>
    <property type="evidence" value="ECO:0007669"/>
    <property type="project" value="TreeGrafter"/>
</dbReference>
<evidence type="ECO:0000256" key="11">
    <source>
        <dbReference type="ARBA" id="ARBA00035113"/>
    </source>
</evidence>
<accession>I2FTN0</accession>
<dbReference type="SMART" id="SM00355">
    <property type="entry name" value="ZnF_C2H2"/>
    <property type="match status" value="4"/>
</dbReference>
<keyword evidence="7" id="KW-0808">Transferase</keyword>
<evidence type="ECO:0000256" key="6">
    <source>
        <dbReference type="ARBA" id="ARBA00022553"/>
    </source>
</evidence>
<dbReference type="InterPro" id="IPR044288">
    <property type="entry name" value="ZNF598/HEL2"/>
</dbReference>
<evidence type="ECO:0000313" key="15">
    <source>
        <dbReference type="EMBL" id="CCF50273.1"/>
    </source>
</evidence>
<keyword evidence="9 12" id="KW-0863">Zinc-finger</keyword>
<dbReference type="GO" id="GO:0043022">
    <property type="term" value="F:ribosome binding"/>
    <property type="evidence" value="ECO:0007669"/>
    <property type="project" value="TreeGrafter"/>
</dbReference>
<evidence type="ECO:0000256" key="8">
    <source>
        <dbReference type="ARBA" id="ARBA00022723"/>
    </source>
</evidence>
<dbReference type="Pfam" id="PF23230">
    <property type="entry name" value="zf-C2H2_13"/>
    <property type="match status" value="1"/>
</dbReference>
<dbReference type="Pfam" id="PF23202">
    <property type="entry name" value="PAH_ZNF598"/>
    <property type="match status" value="1"/>
</dbReference>
<reference evidence="15 16" key="1">
    <citation type="journal article" date="2012" name="Plant Cell">
        <title>Genome comparison of barley and maize smut fungi reveals targeted loss of RNA silencing components and species-specific presence of transposable elements.</title>
        <authorList>
            <person name="Laurie J.D."/>
            <person name="Ali S."/>
            <person name="Linning R."/>
            <person name="Mannhaupt G."/>
            <person name="Wong P."/>
            <person name="Gueldener U."/>
            <person name="Muensterkoetter M."/>
            <person name="Moore R."/>
            <person name="Kahmann R."/>
            <person name="Bakkeren G."/>
            <person name="Schirawski J."/>
        </authorList>
    </citation>
    <scope>NUCLEOTIDE SEQUENCE [LARGE SCALE GENOMIC DNA]</scope>
    <source>
        <strain evidence="16">Uh4875-4</strain>
    </source>
</reference>